<dbReference type="RefSeq" id="WP_014656622.1">
    <property type="nucleotide sequence ID" value="NC_017731.1"/>
</dbReference>
<evidence type="ECO:0000313" key="1">
    <source>
        <dbReference type="EMBL" id="AFH92987.1"/>
    </source>
</evidence>
<dbReference type="AlphaFoldDB" id="A0A140NK31"/>
<protein>
    <submittedName>
        <fullName evidence="1">Rhs family protein</fullName>
    </submittedName>
</protein>
<evidence type="ECO:0000313" key="2">
    <source>
        <dbReference type="Proteomes" id="UP000005012"/>
    </source>
</evidence>
<gene>
    <name evidence="1" type="ordered locus">S70_05555</name>
</gene>
<reference evidence="2" key="2">
    <citation type="submission" date="2012-04" db="EMBL/GenBank/DDBJ databases">
        <title>Complete genome sequence of Providencia stuartii clinical isolate MRSN 2154.</title>
        <authorList>
            <person name="Clifford R.J."/>
            <person name="Hang J."/>
            <person name="Riley M.C."/>
            <person name="Onmus-Leone F."/>
            <person name="Kuschner R.A."/>
            <person name="Lesho E.P."/>
            <person name="Waterman P.E."/>
        </authorList>
    </citation>
    <scope>NUCLEOTIDE SEQUENCE [LARGE SCALE GENOMIC DNA]</scope>
    <source>
        <strain evidence="2">MRSN 2154</strain>
    </source>
</reference>
<organism evidence="1 2">
    <name type="scientific">Providencia stuartii (strain MRSN 2154)</name>
    <dbReference type="NCBI Taxonomy" id="1157951"/>
    <lineage>
        <taxon>Bacteria</taxon>
        <taxon>Pseudomonadati</taxon>
        <taxon>Pseudomonadota</taxon>
        <taxon>Gammaproteobacteria</taxon>
        <taxon>Enterobacterales</taxon>
        <taxon>Morganellaceae</taxon>
        <taxon>Providencia</taxon>
    </lineage>
</organism>
<sequence length="71" mass="7781">MTFTDAKGRTVYIQTVDKGKVNGMTQYEWDNAVRITQQNPNAVVITVPKGNTLQPGALNVDNMLAGTVTQR</sequence>
<name>A0A140NK31_PROSM</name>
<dbReference type="PATRIC" id="fig|1157951.4.peg.1103"/>
<dbReference type="KEGG" id="psi:S70_05555"/>
<proteinExistence type="predicted"/>
<accession>A0A140NK31</accession>
<dbReference type="Proteomes" id="UP000005012">
    <property type="component" value="Chromosome"/>
</dbReference>
<dbReference type="OrthoDB" id="9816400at2"/>
<reference evidence="1 2" key="1">
    <citation type="journal article" date="2012" name="J. Bacteriol.">
        <title>Complete Genome Sequence of Providencia stuartii Clinical Isolate MRSN 2154.</title>
        <authorList>
            <person name="Clifford R.J."/>
            <person name="Hang J."/>
            <person name="Riley M.C."/>
            <person name="Onmus-Leone F."/>
            <person name="Kuschner R.A."/>
            <person name="Lesho E.P."/>
            <person name="Waterman P.E."/>
        </authorList>
    </citation>
    <scope>NUCLEOTIDE SEQUENCE [LARGE SCALE GENOMIC DNA]</scope>
    <source>
        <strain evidence="1 2">MRSN 2154</strain>
    </source>
</reference>
<dbReference type="EMBL" id="CP003488">
    <property type="protein sequence ID" value="AFH92987.1"/>
    <property type="molecule type" value="Genomic_DNA"/>
</dbReference>
<dbReference type="HOGENOM" id="CLU_2736866_0_0_6"/>